<gene>
    <name evidence="1" type="ORF">TTAC_LOCUS4208</name>
</gene>
<sequence>MHVEFCALLYASSENSLYAVAKEATLVKLDGKTLTLIDAYSVPPLPQTSAYCQDSLGCKQRREINVLAKTPEKPFVFYCSLHYEEYPRGVTRQALTSCVVPNVSKLVNFVTSASGITNTVTEAVI</sequence>
<reference evidence="3" key="1">
    <citation type="submission" date="2017-02" db="UniProtKB">
        <authorList>
            <consortium name="WormBaseParasite"/>
        </authorList>
    </citation>
    <scope>IDENTIFICATION</scope>
</reference>
<dbReference type="Proteomes" id="UP000274429">
    <property type="component" value="Unassembled WGS sequence"/>
</dbReference>
<organism evidence="3">
    <name type="scientific">Hydatigena taeniaeformis</name>
    <name type="common">Feline tapeworm</name>
    <name type="synonym">Taenia taeniaeformis</name>
    <dbReference type="NCBI Taxonomy" id="6205"/>
    <lineage>
        <taxon>Eukaryota</taxon>
        <taxon>Metazoa</taxon>
        <taxon>Spiralia</taxon>
        <taxon>Lophotrochozoa</taxon>
        <taxon>Platyhelminthes</taxon>
        <taxon>Cestoda</taxon>
        <taxon>Eucestoda</taxon>
        <taxon>Cyclophyllidea</taxon>
        <taxon>Taeniidae</taxon>
        <taxon>Hydatigera</taxon>
    </lineage>
</organism>
<evidence type="ECO:0000313" key="3">
    <source>
        <dbReference type="WBParaSite" id="TTAC_0000422201-mRNA-1"/>
    </source>
</evidence>
<proteinExistence type="predicted"/>
<keyword evidence="2" id="KW-1185">Reference proteome</keyword>
<accession>A0A0R3WTY2</accession>
<dbReference type="AlphaFoldDB" id="A0A0R3WTY2"/>
<evidence type="ECO:0000313" key="1">
    <source>
        <dbReference type="EMBL" id="VDM24427.1"/>
    </source>
</evidence>
<evidence type="ECO:0000313" key="2">
    <source>
        <dbReference type="Proteomes" id="UP000274429"/>
    </source>
</evidence>
<name>A0A0R3WTY2_HYDTA</name>
<reference evidence="1 2" key="2">
    <citation type="submission" date="2018-11" db="EMBL/GenBank/DDBJ databases">
        <authorList>
            <consortium name="Pathogen Informatics"/>
        </authorList>
    </citation>
    <scope>NUCLEOTIDE SEQUENCE [LARGE SCALE GENOMIC DNA]</scope>
</reference>
<dbReference type="WBParaSite" id="TTAC_0000422201-mRNA-1">
    <property type="protein sequence ID" value="TTAC_0000422201-mRNA-1"/>
    <property type="gene ID" value="TTAC_0000422201"/>
</dbReference>
<dbReference type="EMBL" id="UYWX01003915">
    <property type="protein sequence ID" value="VDM24427.1"/>
    <property type="molecule type" value="Genomic_DNA"/>
</dbReference>
<dbReference type="STRING" id="6205.A0A0R3WTY2"/>
<dbReference type="OrthoDB" id="9988752at2759"/>
<protein>
    <submittedName>
        <fullName evidence="3">Rieske domain-containing protein</fullName>
    </submittedName>
</protein>